<dbReference type="PANTHER" id="PTHR43537">
    <property type="entry name" value="TRANSCRIPTIONAL REGULATOR, GNTR FAMILY"/>
    <property type="match status" value="1"/>
</dbReference>
<sequence>MITKTIKSAVAQLLRDDIIRGTFRPGERLRLETLTERYGVSMTPIREAMTTLQSEGIVTILPHKGAQVTEFSPREIRELFEMRATLERLATLRAVPFVKKRDVQALQKLVDQMNELHRHFDMVEYSRLNLSFHLSLYGLSGYHHLQKTIEAESYRVMHYMHTFTDVMPFMKDQDVDHQTILNLAARHQAEEAADKVHQHVLVKGMAIANQLANP</sequence>
<dbReference type="PANTHER" id="PTHR43537:SF24">
    <property type="entry name" value="GLUCONATE OPERON TRANSCRIPTIONAL REPRESSOR"/>
    <property type="match status" value="1"/>
</dbReference>
<dbReference type="InterPro" id="IPR036390">
    <property type="entry name" value="WH_DNA-bd_sf"/>
</dbReference>
<dbReference type="Pfam" id="PF07729">
    <property type="entry name" value="FCD"/>
    <property type="match status" value="1"/>
</dbReference>
<proteinExistence type="predicted"/>
<dbReference type="SUPFAM" id="SSF48008">
    <property type="entry name" value="GntR ligand-binding domain-like"/>
    <property type="match status" value="1"/>
</dbReference>
<keyword evidence="3" id="KW-0804">Transcription</keyword>
<dbReference type="PROSITE" id="PS50949">
    <property type="entry name" value="HTH_GNTR"/>
    <property type="match status" value="1"/>
</dbReference>
<evidence type="ECO:0000313" key="5">
    <source>
        <dbReference type="EMBL" id="GGJ58464.1"/>
    </source>
</evidence>
<dbReference type="SMART" id="SM00895">
    <property type="entry name" value="FCD"/>
    <property type="match status" value="1"/>
</dbReference>
<accession>A0ABQ2DL22</accession>
<dbReference type="SUPFAM" id="SSF46785">
    <property type="entry name" value="Winged helix' DNA-binding domain"/>
    <property type="match status" value="1"/>
</dbReference>
<comment type="caution">
    <text evidence="5">The sequence shown here is derived from an EMBL/GenBank/DDBJ whole genome shotgun (WGS) entry which is preliminary data.</text>
</comment>
<dbReference type="SMART" id="SM00345">
    <property type="entry name" value="HTH_GNTR"/>
    <property type="match status" value="1"/>
</dbReference>
<evidence type="ECO:0000313" key="6">
    <source>
        <dbReference type="Proteomes" id="UP000632222"/>
    </source>
</evidence>
<organism evidence="5 6">
    <name type="scientific">Deinococcus roseus</name>
    <dbReference type="NCBI Taxonomy" id="392414"/>
    <lineage>
        <taxon>Bacteria</taxon>
        <taxon>Thermotogati</taxon>
        <taxon>Deinococcota</taxon>
        <taxon>Deinococci</taxon>
        <taxon>Deinococcales</taxon>
        <taxon>Deinococcaceae</taxon>
        <taxon>Deinococcus</taxon>
    </lineage>
</organism>
<dbReference type="InterPro" id="IPR008920">
    <property type="entry name" value="TF_FadR/GntR_C"/>
</dbReference>
<dbReference type="Gene3D" id="1.10.10.10">
    <property type="entry name" value="Winged helix-like DNA-binding domain superfamily/Winged helix DNA-binding domain"/>
    <property type="match status" value="1"/>
</dbReference>
<evidence type="ECO:0000256" key="1">
    <source>
        <dbReference type="ARBA" id="ARBA00023015"/>
    </source>
</evidence>
<dbReference type="EMBL" id="BMOD01000043">
    <property type="protein sequence ID" value="GGJ58464.1"/>
    <property type="molecule type" value="Genomic_DNA"/>
</dbReference>
<evidence type="ECO:0000256" key="2">
    <source>
        <dbReference type="ARBA" id="ARBA00023125"/>
    </source>
</evidence>
<dbReference type="Gene3D" id="1.20.120.530">
    <property type="entry name" value="GntR ligand-binding domain-like"/>
    <property type="match status" value="1"/>
</dbReference>
<evidence type="ECO:0000259" key="4">
    <source>
        <dbReference type="PROSITE" id="PS50949"/>
    </source>
</evidence>
<dbReference type="InterPro" id="IPR036388">
    <property type="entry name" value="WH-like_DNA-bd_sf"/>
</dbReference>
<keyword evidence="1" id="KW-0805">Transcription regulation</keyword>
<dbReference type="InterPro" id="IPR000524">
    <property type="entry name" value="Tscrpt_reg_HTH_GntR"/>
</dbReference>
<dbReference type="Proteomes" id="UP000632222">
    <property type="component" value="Unassembled WGS sequence"/>
</dbReference>
<dbReference type="Pfam" id="PF00392">
    <property type="entry name" value="GntR"/>
    <property type="match status" value="1"/>
</dbReference>
<gene>
    <name evidence="5" type="primary">hypR</name>
    <name evidence="5" type="ORF">GCM10008938_50720</name>
</gene>
<keyword evidence="2" id="KW-0238">DNA-binding</keyword>
<name>A0ABQ2DL22_9DEIO</name>
<evidence type="ECO:0000256" key="3">
    <source>
        <dbReference type="ARBA" id="ARBA00023163"/>
    </source>
</evidence>
<feature type="domain" description="HTH gntR-type" evidence="4">
    <location>
        <begin position="4"/>
        <end position="71"/>
    </location>
</feature>
<keyword evidence="6" id="KW-1185">Reference proteome</keyword>
<reference evidence="6" key="1">
    <citation type="journal article" date="2019" name="Int. J. Syst. Evol. Microbiol.">
        <title>The Global Catalogue of Microorganisms (GCM) 10K type strain sequencing project: providing services to taxonomists for standard genome sequencing and annotation.</title>
        <authorList>
            <consortium name="The Broad Institute Genomics Platform"/>
            <consortium name="The Broad Institute Genome Sequencing Center for Infectious Disease"/>
            <person name="Wu L."/>
            <person name="Ma J."/>
        </authorList>
    </citation>
    <scope>NUCLEOTIDE SEQUENCE [LARGE SCALE GENOMIC DNA]</scope>
    <source>
        <strain evidence="6">JCM 14370</strain>
    </source>
</reference>
<dbReference type="CDD" id="cd07377">
    <property type="entry name" value="WHTH_GntR"/>
    <property type="match status" value="1"/>
</dbReference>
<dbReference type="InterPro" id="IPR011711">
    <property type="entry name" value="GntR_C"/>
</dbReference>
<dbReference type="RefSeq" id="WP_189009059.1">
    <property type="nucleotide sequence ID" value="NZ_BMOD01000043.1"/>
</dbReference>
<protein>
    <submittedName>
        <fullName evidence="5">GntR family transcriptional regulator</fullName>
    </submittedName>
</protein>